<feature type="transmembrane region" description="Helical" evidence="5">
    <location>
        <begin position="55"/>
        <end position="76"/>
    </location>
</feature>
<keyword evidence="4 5" id="KW-0472">Membrane</keyword>
<name>A0ABU1NTL5_9BACL</name>
<accession>A0ABU1NTL5</accession>
<organism evidence="7 8">
    <name type="scientific">Paenibacillus qinlingensis</name>
    <dbReference type="NCBI Taxonomy" id="1837343"/>
    <lineage>
        <taxon>Bacteria</taxon>
        <taxon>Bacillati</taxon>
        <taxon>Bacillota</taxon>
        <taxon>Bacilli</taxon>
        <taxon>Bacillales</taxon>
        <taxon>Paenibacillaceae</taxon>
        <taxon>Paenibacillus</taxon>
    </lineage>
</organism>
<dbReference type="RefSeq" id="WP_310225964.1">
    <property type="nucleotide sequence ID" value="NZ_JAVDSB010000002.1"/>
</dbReference>
<feature type="domain" description="TM2" evidence="6">
    <location>
        <begin position="27"/>
        <end position="74"/>
    </location>
</feature>
<protein>
    <submittedName>
        <fullName evidence="7">TM2 domain-containing membrane protein YozV</fullName>
    </submittedName>
</protein>
<sequence>MSSLLQKQSLTSEQLQLLASEMSKKQKTGGIAWLLWFFTGGIGGHRFYLGRTGTGVAMLLTLGGLGIWTLVDLFLLSGMIRDTNEKVENEIISEIRLIHQARENSEVAAAQLSPA</sequence>
<keyword evidence="3 5" id="KW-1133">Transmembrane helix</keyword>
<keyword evidence="8" id="KW-1185">Reference proteome</keyword>
<dbReference type="Proteomes" id="UP001267290">
    <property type="component" value="Unassembled WGS sequence"/>
</dbReference>
<proteinExistence type="predicted"/>
<dbReference type="PANTHER" id="PTHR21016:SF25">
    <property type="entry name" value="TM2 DOMAIN-CONTAINING PROTEIN DDB_G0277895-RELATED"/>
    <property type="match status" value="1"/>
</dbReference>
<dbReference type="InterPro" id="IPR007829">
    <property type="entry name" value="TM2"/>
</dbReference>
<dbReference type="Pfam" id="PF05154">
    <property type="entry name" value="TM2"/>
    <property type="match status" value="1"/>
</dbReference>
<evidence type="ECO:0000256" key="3">
    <source>
        <dbReference type="ARBA" id="ARBA00022989"/>
    </source>
</evidence>
<evidence type="ECO:0000256" key="2">
    <source>
        <dbReference type="ARBA" id="ARBA00022692"/>
    </source>
</evidence>
<comment type="subcellular location">
    <subcellularLocation>
        <location evidence="1">Membrane</location>
        <topology evidence="1">Multi-pass membrane protein</topology>
    </subcellularLocation>
</comment>
<comment type="caution">
    <text evidence="7">The sequence shown here is derived from an EMBL/GenBank/DDBJ whole genome shotgun (WGS) entry which is preliminary data.</text>
</comment>
<evidence type="ECO:0000313" key="7">
    <source>
        <dbReference type="EMBL" id="MDR6550826.1"/>
    </source>
</evidence>
<evidence type="ECO:0000256" key="4">
    <source>
        <dbReference type="ARBA" id="ARBA00023136"/>
    </source>
</evidence>
<keyword evidence="2 5" id="KW-0812">Transmembrane</keyword>
<evidence type="ECO:0000256" key="5">
    <source>
        <dbReference type="SAM" id="Phobius"/>
    </source>
</evidence>
<dbReference type="PANTHER" id="PTHR21016">
    <property type="entry name" value="BETA-AMYLOID BINDING PROTEIN-RELATED"/>
    <property type="match status" value="1"/>
</dbReference>
<dbReference type="EMBL" id="JAVDSB010000002">
    <property type="protein sequence ID" value="MDR6550826.1"/>
    <property type="molecule type" value="Genomic_DNA"/>
</dbReference>
<evidence type="ECO:0000259" key="6">
    <source>
        <dbReference type="Pfam" id="PF05154"/>
    </source>
</evidence>
<evidence type="ECO:0000313" key="8">
    <source>
        <dbReference type="Proteomes" id="UP001267290"/>
    </source>
</evidence>
<gene>
    <name evidence="7" type="ORF">J2736_002013</name>
</gene>
<feature type="transmembrane region" description="Helical" evidence="5">
    <location>
        <begin position="30"/>
        <end position="49"/>
    </location>
</feature>
<reference evidence="7 8" key="1">
    <citation type="submission" date="2023-07" db="EMBL/GenBank/DDBJ databases">
        <title>Sorghum-associated microbial communities from plants grown in Nebraska, USA.</title>
        <authorList>
            <person name="Schachtman D."/>
        </authorList>
    </citation>
    <scope>NUCLEOTIDE SEQUENCE [LARGE SCALE GENOMIC DNA]</scope>
    <source>
        <strain evidence="7 8">CC258</strain>
    </source>
</reference>
<evidence type="ECO:0000256" key="1">
    <source>
        <dbReference type="ARBA" id="ARBA00004141"/>
    </source>
</evidence>
<dbReference type="InterPro" id="IPR050932">
    <property type="entry name" value="TM2D1-3-like"/>
</dbReference>